<dbReference type="Pfam" id="PF00096">
    <property type="entry name" value="zf-C2H2"/>
    <property type="match status" value="2"/>
</dbReference>
<dbReference type="Pfam" id="PF25580">
    <property type="entry name" value="TPR_Rlf"/>
    <property type="match status" value="1"/>
</dbReference>
<dbReference type="PROSITE" id="PS50157">
    <property type="entry name" value="ZINC_FINGER_C2H2_2"/>
    <property type="match status" value="12"/>
</dbReference>
<keyword evidence="8" id="KW-0805">Transcription regulation</keyword>
<feature type="domain" description="C2H2-type" evidence="14">
    <location>
        <begin position="1175"/>
        <end position="1205"/>
    </location>
</feature>
<feature type="domain" description="C2H2-type" evidence="14">
    <location>
        <begin position="2003"/>
        <end position="2033"/>
    </location>
</feature>
<evidence type="ECO:0000256" key="6">
    <source>
        <dbReference type="ARBA" id="ARBA00022771"/>
    </source>
</evidence>
<keyword evidence="7" id="KW-0862">Zinc</keyword>
<keyword evidence="4" id="KW-0479">Metal-binding</keyword>
<feature type="domain" description="C2H2-type" evidence="14">
    <location>
        <begin position="382"/>
        <end position="411"/>
    </location>
</feature>
<feature type="domain" description="C2H2-type" evidence="14">
    <location>
        <begin position="271"/>
        <end position="298"/>
    </location>
</feature>
<dbReference type="InterPro" id="IPR057986">
    <property type="entry name" value="TPR_Rlf/292/654"/>
</dbReference>
<feature type="domain" description="C2H2-type" evidence="14">
    <location>
        <begin position="1867"/>
        <end position="1897"/>
    </location>
</feature>
<feature type="non-terminal residue" evidence="15">
    <location>
        <position position="1"/>
    </location>
</feature>
<feature type="region of interest" description="Disordered" evidence="13">
    <location>
        <begin position="1679"/>
        <end position="1698"/>
    </location>
</feature>
<feature type="region of interest" description="Disordered" evidence="13">
    <location>
        <begin position="1470"/>
        <end position="1528"/>
    </location>
</feature>
<dbReference type="GO" id="GO:0008270">
    <property type="term" value="F:zinc ion binding"/>
    <property type="evidence" value="ECO:0007669"/>
    <property type="project" value="UniProtKB-KW"/>
</dbReference>
<dbReference type="STRING" id="75743.A0A401P3S7"/>
<keyword evidence="3" id="KW-0597">Phosphoprotein</keyword>
<name>A0A401P3S7_SCYTO</name>
<dbReference type="EMBL" id="BFAA01003051">
    <property type="protein sequence ID" value="GCB67782.1"/>
    <property type="molecule type" value="Genomic_DNA"/>
</dbReference>
<dbReference type="GO" id="GO:0005634">
    <property type="term" value="C:nucleus"/>
    <property type="evidence" value="ECO:0007669"/>
    <property type="project" value="UniProtKB-SubCell"/>
</dbReference>
<dbReference type="SMART" id="SM00355">
    <property type="entry name" value="ZnF_C2H2"/>
    <property type="match status" value="16"/>
</dbReference>
<feature type="region of interest" description="Disordered" evidence="13">
    <location>
        <begin position="1770"/>
        <end position="1844"/>
    </location>
</feature>
<dbReference type="Gene3D" id="3.30.160.60">
    <property type="entry name" value="Classic Zinc Finger"/>
    <property type="match status" value="4"/>
</dbReference>
<dbReference type="SUPFAM" id="SSF57667">
    <property type="entry name" value="beta-beta-alpha zinc fingers"/>
    <property type="match status" value="3"/>
</dbReference>
<comment type="caution">
    <text evidence="15">The sequence shown here is derived from an EMBL/GenBank/DDBJ whole genome shotgun (WGS) entry which is preliminary data.</text>
</comment>
<evidence type="ECO:0000256" key="7">
    <source>
        <dbReference type="ARBA" id="ARBA00022833"/>
    </source>
</evidence>
<feature type="region of interest" description="Disordered" evidence="13">
    <location>
        <begin position="1708"/>
        <end position="1749"/>
    </location>
</feature>
<dbReference type="InterPro" id="IPR013087">
    <property type="entry name" value="Znf_C2H2_type"/>
</dbReference>
<evidence type="ECO:0000256" key="12">
    <source>
        <dbReference type="PROSITE-ProRule" id="PRU00042"/>
    </source>
</evidence>
<dbReference type="Proteomes" id="UP000288216">
    <property type="component" value="Unassembled WGS sequence"/>
</dbReference>
<feature type="domain" description="C2H2-type" evidence="14">
    <location>
        <begin position="451"/>
        <end position="480"/>
    </location>
</feature>
<evidence type="ECO:0000313" key="15">
    <source>
        <dbReference type="EMBL" id="GCB67782.1"/>
    </source>
</evidence>
<dbReference type="GO" id="GO:0000981">
    <property type="term" value="F:DNA-binding transcription factor activity, RNA polymerase II-specific"/>
    <property type="evidence" value="ECO:0007669"/>
    <property type="project" value="TreeGrafter"/>
</dbReference>
<keyword evidence="16" id="KW-1185">Reference proteome</keyword>
<evidence type="ECO:0000256" key="13">
    <source>
        <dbReference type="SAM" id="MobiDB-lite"/>
    </source>
</evidence>
<dbReference type="PROSITE" id="PS00028">
    <property type="entry name" value="ZINC_FINGER_C2H2_1"/>
    <property type="match status" value="12"/>
</dbReference>
<feature type="domain" description="C2H2-type" evidence="14">
    <location>
        <begin position="480"/>
        <end position="511"/>
    </location>
</feature>
<comment type="subcellular location">
    <subcellularLocation>
        <location evidence="1">Nucleus</location>
    </subcellularLocation>
</comment>
<sequence length="2511" mass="274629">WSKLQQRAESSTQTFLECCRQFSMLSKTVYHIFFLIKVIQSEAGETGLSACIELCVRALRMESNESPTVKTSICKTVSCLLPDYLEVRRACQLTEFLLEPTVEAYYAVETLYNQPDQKYDDENGPIPNSLRCELLLVLKTHWPFDPEFWDWKTLKRHCLALMGEEASIVSSIDELNDSDLFDENSESHLEVATKEHTLNGLPKFYSDVIKVQKTSSEEIGMKEKGKFAKGVVSARFKNWQAYMQYCVLCDREFLGHRIIRHAQTHMKEGNYYCPICAKSFKKKEIFVPHVTFHIKQSCKERLASIKPKRRVGRPPKNMSDSIVGKKLAEIDTQEHRPIKRNSLYSEDFVVFSDSDGSDDEGKDKSYKPAVMTTQKVDCTEDHNCPVTICAKTFKYFKNLIAHVKGHGNDEEANKFLKMQSNKVVCQYCRRRFVSVSHLNEHLQIHCGPKPYVCIQLECNASFGTYSELVGHRKEHVLFKAKCMFQNCGRIFTESYLLYDHEAQHYHTSSYSCKFSNCGNIYYSQSELQKHEVDHVTHACVKIEVENSSHFETSQLDPNRADQINQLLQIKMEDEPCSQPDTYQNGFAIDCVASETIESKSTMSEELNALPYSREQSHLPKDTYFGVTVKSEEENSMSLTHGVLPKTTFKGEDTLTAETKPSEATKAVQMFSCKVAGCNRSYTSSRSVSKHVKATHPEYYETLKKQRSTSKIQRVRNPLKCQNQEDPPNPLCVSNEESLSMTPESTLDTGAIYQQLVPSVLTVENENVSQSRRKKHTHNKRAKWPAIIKGDKFICSRCYREFTNPKSLGGHLSRRAICKPYDKKESSSVVEQKDGQALCKTEKILSPNAFIPQGPEPPCVPDTFLTGETFLQSLEMGDSAASFAVHELFPPTQENNYSSALFDPSKTPQVTGTFETEIIEQAFQPSCGMSTVEDSATNITISQGLTTVCSPGSFVAGEDMSLNAEVPQMLDVTKGSGAYSSCEPLQQTLESNFCSGTGFVGNEIHPQNLESSCEPTIFFTNGTLAEIDSNHNSSHSEDPKTLDISIAELLLGLQNLNLEYDEKLYRSGALCPTSSSGAPTASMNTLTHTPMSNCTNSPNLINQCLTDTQTNTSLQAAENDKELKVNLIKPFICQEGGCIYSAMTKDALTNHYVKVHQYSKEQIMEMKMYQTRFAPFRCHVPNCQKTFTRNSNLRAHYQSMHQVTREELVKLRIKRAYCRKSEGHYKAMDTVLPMQEIISQPRMNGSQEKQSTERHKLEPVTAGPNEINSEISLHLHSAQNAKTILYNQGMPQNSSVVLAGLQDCSALPAQLQNDLAQSVMPQDALVPAPGPRDTPLLLARPQGASLLAVELHSGLVPSAGLQAVSPLLAWPQDVLLQSVRPQNISPMSEVLQDVSLLPVVQQCVTPLPAIPQSILLPEAQGILPLVSGPLNISLLSAGLQDVSIISLGPQVISEVAFKSADSSLIAPGVQDTSPVAAGPQGTSVAAGSQDASPVGAGLESASPVTSGPEGTVPVTAGQEGYSPVSARPLGASPVASGPLGASPVAAGPLSTSPVAAGPLGALPVAAGPLGTSPVAAGPLGALPVAAGPLGALPVAARPLGASPVAAGHLGASPVAAGHLGASPVAAGPLGPSPVAAGLLGPSPVVAGPLGPSPVVAGPLGPSPVVAGPLGTSPVAAGPLGPSPVAAGPQDASPVAAGSLGPSPVAAGSLGPSPVAAGPLGPSPVAAGPQDASPVAAGPLGPSPVATGPLSPSPVAAGLQWGSPVAAGLQWGSPVATAPQGSSPSAEPQEGYVHEKRTSESSLDLQRPEDVLLHQKDASVQRRKSENLKQANKDAGTEKLTKMPGERKCRKSITKIRNECDINKFHKPYRCVHKGCSAAFAIQQNLILHYRAVHQSDQHLLHTQIKQETTKNVNVQVREFRCQLDDCCRIFQGLTDLIKHYSELHNLTLDEMGKILSSTSEGKFHCDQVDCVSSFTVFWSFIKHLLIAHGLDVESQQNDMDATCFKCDCEGCDRTYATRSNLLRHIFTKHRELHQSHLMRPRRIITDQENIPRTANQDDLSDENSYLGPDEVSENEDIISQSKPRPVSRECFTSDSKIMKSSEIDGNKSCSSRKVAKYTLKSKAQAVAICSNKSLREQYPCMFQNCSSVVTSERSLVKHYRIHHKISNTFVSQYHSHLVTCRKSVSMQGKAATEYVINHEEGLVENAVNAAVIQQQTELSETFSKKLENDDSFKTAEEFSELFHAKLIDASASACIQTELEETVEMIAESKVTDVNNYQSCKKRSNGHLTLSDTEKECMQSKKKRNLIMENPEQLSEVNSVRTLDAKEASTPQHNPCPHKAHHQKPFDFSTFKPMGFEFSFLKFLEESALKQKKKALANKGPSHILTDKRADHGLVSSSVVLGDKDSSPASHPVIDDKTLRVPVDHTKQSTADRLSMGRIEHQALTNFATPLSLHILKNIKIILDKSHSDCFELAEKQLQHMQPTVVLSRVKVDFNMLAQVKSVKERIAVKST</sequence>
<evidence type="ECO:0000256" key="3">
    <source>
        <dbReference type="ARBA" id="ARBA00022553"/>
    </source>
</evidence>
<dbReference type="GO" id="GO:0003677">
    <property type="term" value="F:DNA binding"/>
    <property type="evidence" value="ECO:0007669"/>
    <property type="project" value="UniProtKB-KW"/>
</dbReference>
<feature type="domain" description="C2H2-type" evidence="14">
    <location>
        <begin position="1918"/>
        <end position="1943"/>
    </location>
</feature>
<dbReference type="InterPro" id="IPR052251">
    <property type="entry name" value="GH-ZnFinger_Regulators"/>
</dbReference>
<dbReference type="InterPro" id="IPR036236">
    <property type="entry name" value="Znf_C2H2_sf"/>
</dbReference>
<keyword evidence="10" id="KW-0804">Transcription</keyword>
<dbReference type="OrthoDB" id="427030at2759"/>
<keyword evidence="11" id="KW-0539">Nucleus</keyword>
<evidence type="ECO:0000256" key="11">
    <source>
        <dbReference type="ARBA" id="ARBA00023242"/>
    </source>
</evidence>
<accession>A0A401P3S7</accession>
<evidence type="ECO:0000256" key="10">
    <source>
        <dbReference type="ARBA" id="ARBA00023163"/>
    </source>
</evidence>
<evidence type="ECO:0000259" key="14">
    <source>
        <dbReference type="PROSITE" id="PS50157"/>
    </source>
</evidence>
<keyword evidence="6 12" id="KW-0863">Zinc-finger</keyword>
<dbReference type="PANTHER" id="PTHR15507:SF14">
    <property type="entry name" value="ZINC FINGER PROTEIN 292"/>
    <property type="match status" value="1"/>
</dbReference>
<evidence type="ECO:0000313" key="16">
    <source>
        <dbReference type="Proteomes" id="UP000288216"/>
    </source>
</evidence>
<keyword evidence="9" id="KW-0238">DNA-binding</keyword>
<dbReference type="Pfam" id="PF26218">
    <property type="entry name" value="zf_C2H2_ZNF292"/>
    <property type="match status" value="2"/>
</dbReference>
<organism evidence="15 16">
    <name type="scientific">Scyliorhinus torazame</name>
    <name type="common">Cloudy catshark</name>
    <name type="synonym">Catulus torazame</name>
    <dbReference type="NCBI Taxonomy" id="75743"/>
    <lineage>
        <taxon>Eukaryota</taxon>
        <taxon>Metazoa</taxon>
        <taxon>Chordata</taxon>
        <taxon>Craniata</taxon>
        <taxon>Vertebrata</taxon>
        <taxon>Chondrichthyes</taxon>
        <taxon>Elasmobranchii</taxon>
        <taxon>Galeomorphii</taxon>
        <taxon>Galeoidea</taxon>
        <taxon>Carcharhiniformes</taxon>
        <taxon>Scyliorhinidae</taxon>
        <taxon>Scyliorhinus</taxon>
    </lineage>
</organism>
<feature type="domain" description="C2H2-type" evidence="14">
    <location>
        <begin position="510"/>
        <end position="542"/>
    </location>
</feature>
<reference evidence="15 16" key="1">
    <citation type="journal article" date="2018" name="Nat. Ecol. Evol.">
        <title>Shark genomes provide insights into elasmobranch evolution and the origin of vertebrates.</title>
        <authorList>
            <person name="Hara Y"/>
            <person name="Yamaguchi K"/>
            <person name="Onimaru K"/>
            <person name="Kadota M"/>
            <person name="Koyanagi M"/>
            <person name="Keeley SD"/>
            <person name="Tatsumi K"/>
            <person name="Tanaka K"/>
            <person name="Motone F"/>
            <person name="Kageyama Y"/>
            <person name="Nozu R"/>
            <person name="Adachi N"/>
            <person name="Nishimura O"/>
            <person name="Nakagawa R"/>
            <person name="Tanegashima C"/>
            <person name="Kiyatake I"/>
            <person name="Matsumoto R"/>
            <person name="Murakumo K"/>
            <person name="Nishida K"/>
            <person name="Terakita A"/>
            <person name="Kuratani S"/>
            <person name="Sato K"/>
            <person name="Hyodo S Kuraku.S."/>
        </authorList>
    </citation>
    <scope>NUCLEOTIDE SEQUENCE [LARGE SCALE GENOMIC DNA]</scope>
</reference>
<keyword evidence="5" id="KW-0677">Repeat</keyword>
<evidence type="ECO:0000256" key="1">
    <source>
        <dbReference type="ARBA" id="ARBA00004123"/>
    </source>
</evidence>
<evidence type="ECO:0000256" key="5">
    <source>
        <dbReference type="ARBA" id="ARBA00022737"/>
    </source>
</evidence>
<feature type="domain" description="C2H2-type" evidence="14">
    <location>
        <begin position="670"/>
        <end position="700"/>
    </location>
</feature>
<evidence type="ECO:0000256" key="9">
    <source>
        <dbReference type="ARBA" id="ARBA00023125"/>
    </source>
</evidence>
<comment type="similarity">
    <text evidence="2">Belongs to the krueppel C2H2-type zinc-finger protein family.</text>
</comment>
<evidence type="ECO:0000256" key="2">
    <source>
        <dbReference type="ARBA" id="ARBA00006991"/>
    </source>
</evidence>
<protein>
    <recommendedName>
        <fullName evidence="14">C2H2-type domain-containing protein</fullName>
    </recommendedName>
</protein>
<evidence type="ECO:0000256" key="8">
    <source>
        <dbReference type="ARBA" id="ARBA00023015"/>
    </source>
</evidence>
<gene>
    <name evidence="15" type="ORF">scyTo_0008116</name>
</gene>
<dbReference type="Pfam" id="PF25420">
    <property type="entry name" value="zf-C2H2_ZN292"/>
    <property type="match status" value="1"/>
</dbReference>
<dbReference type="PANTHER" id="PTHR15507">
    <property type="entry name" value="ZINC FINGER PROTEIN RLF"/>
    <property type="match status" value="1"/>
</dbReference>
<feature type="region of interest" description="Disordered" evidence="13">
    <location>
        <begin position="1241"/>
        <end position="1262"/>
    </location>
</feature>
<feature type="compositionally biased region" description="Basic and acidic residues" evidence="13">
    <location>
        <begin position="1804"/>
        <end position="1844"/>
    </location>
</feature>
<feature type="domain" description="C2H2-type" evidence="14">
    <location>
        <begin position="2137"/>
        <end position="2161"/>
    </location>
</feature>
<evidence type="ECO:0000256" key="4">
    <source>
        <dbReference type="ARBA" id="ARBA00022723"/>
    </source>
</evidence>
<feature type="compositionally biased region" description="Polar residues" evidence="13">
    <location>
        <begin position="1479"/>
        <end position="1490"/>
    </location>
</feature>
<dbReference type="InterPro" id="IPR058902">
    <property type="entry name" value="zf_C2H2_ZNF292/Rlf"/>
</dbReference>
<proteinExistence type="inferred from homology"/>
<feature type="domain" description="C2H2-type" evidence="14">
    <location>
        <begin position="423"/>
        <end position="450"/>
    </location>
</feature>